<dbReference type="Pfam" id="PF14206">
    <property type="entry name" value="Cys_rich_CPCC"/>
    <property type="match status" value="1"/>
</dbReference>
<reference evidence="2 3" key="1">
    <citation type="journal article" date="2011" name="EMBO J.">
        <title>Structural diversity of bacterial flagellar motors.</title>
        <authorList>
            <person name="Chen S."/>
            <person name="Beeby M."/>
            <person name="Murphy G.E."/>
            <person name="Leadbetter J.R."/>
            <person name="Hendrixson D.R."/>
            <person name="Briegel A."/>
            <person name="Li Z."/>
            <person name="Shi J."/>
            <person name="Tocheva E.I."/>
            <person name="Muller A."/>
            <person name="Dobro M.J."/>
            <person name="Jensen G.J."/>
        </authorList>
    </citation>
    <scope>NUCLEOTIDE SEQUENCE [LARGE SCALE GENOMIC DNA]</scope>
    <source>
        <strain evidence="2 3">DSM 6540</strain>
    </source>
</reference>
<dbReference type="RefSeq" id="WP_004092924.1">
    <property type="nucleotide sequence ID" value="NZ_AFGF01000021.1"/>
</dbReference>
<dbReference type="STRING" id="1009370.ALO_03641"/>
<accession>F7NFA1</accession>
<organism evidence="2 3">
    <name type="scientific">Acetonema longum DSM 6540</name>
    <dbReference type="NCBI Taxonomy" id="1009370"/>
    <lineage>
        <taxon>Bacteria</taxon>
        <taxon>Bacillati</taxon>
        <taxon>Bacillota</taxon>
        <taxon>Negativicutes</taxon>
        <taxon>Acetonemataceae</taxon>
        <taxon>Acetonema</taxon>
    </lineage>
</organism>
<protein>
    <recommendedName>
        <fullName evidence="1">Cysteine-rich CPCC domain-containing protein</fullName>
    </recommendedName>
</protein>
<dbReference type="InterPro" id="IPR025983">
    <property type="entry name" value="Cys_rich_CPCC"/>
</dbReference>
<dbReference type="Proteomes" id="UP000003240">
    <property type="component" value="Unassembled WGS sequence"/>
</dbReference>
<proteinExistence type="predicted"/>
<dbReference type="EMBL" id="AFGF01000021">
    <property type="protein sequence ID" value="EGO65281.1"/>
    <property type="molecule type" value="Genomic_DNA"/>
</dbReference>
<dbReference type="AlphaFoldDB" id="F7NFA1"/>
<evidence type="ECO:0000313" key="2">
    <source>
        <dbReference type="EMBL" id="EGO65281.1"/>
    </source>
</evidence>
<name>F7NFA1_9FIRM</name>
<gene>
    <name evidence="2" type="ORF">ALO_03641</name>
</gene>
<feature type="domain" description="Cysteine-rich CPCC" evidence="1">
    <location>
        <begin position="109"/>
        <end position="172"/>
    </location>
</feature>
<dbReference type="eggNOG" id="ENOG5032XP3">
    <property type="taxonomic scope" value="Bacteria"/>
</dbReference>
<evidence type="ECO:0000313" key="3">
    <source>
        <dbReference type="Proteomes" id="UP000003240"/>
    </source>
</evidence>
<comment type="caution">
    <text evidence="2">The sequence shown here is derived from an EMBL/GenBank/DDBJ whole genome shotgun (WGS) entry which is preliminary data.</text>
</comment>
<evidence type="ECO:0000259" key="1">
    <source>
        <dbReference type="Pfam" id="PF14206"/>
    </source>
</evidence>
<keyword evidence="3" id="KW-1185">Reference proteome</keyword>
<sequence>MNRYDAILLISKDEVMKLDRGERESIILNWWGIDNENPMFDRLPWELQQEIVNEEEPLADIMDKKYDHLLIEAIMTEFVGVRNDYLSKRASQILNKEMRVEGEAEILFACPCCQYQTLEERGQYYICPVCFWEDDGNNQAERYSGPNHMTLQEGKNNFSKFGAVTESLAKSIKLDVKHRYSKIG</sequence>